<reference evidence="2" key="1">
    <citation type="submission" date="2023-01" db="EMBL/GenBank/DDBJ databases">
        <title>Genome assembly of the deep-sea coral Lophelia pertusa.</title>
        <authorList>
            <person name="Herrera S."/>
            <person name="Cordes E."/>
        </authorList>
    </citation>
    <scope>NUCLEOTIDE SEQUENCE</scope>
    <source>
        <strain evidence="2">USNM1676648</strain>
        <tissue evidence="2">Polyp</tissue>
    </source>
</reference>
<proteinExistence type="predicted"/>
<organism evidence="2 3">
    <name type="scientific">Desmophyllum pertusum</name>
    <dbReference type="NCBI Taxonomy" id="174260"/>
    <lineage>
        <taxon>Eukaryota</taxon>
        <taxon>Metazoa</taxon>
        <taxon>Cnidaria</taxon>
        <taxon>Anthozoa</taxon>
        <taxon>Hexacorallia</taxon>
        <taxon>Scleractinia</taxon>
        <taxon>Caryophylliina</taxon>
        <taxon>Caryophylliidae</taxon>
        <taxon>Desmophyllum</taxon>
    </lineage>
</organism>
<dbReference type="AlphaFoldDB" id="A0A9X0CLV9"/>
<comment type="caution">
    <text evidence="2">The sequence shown here is derived from an EMBL/GenBank/DDBJ whole genome shotgun (WGS) entry which is preliminary data.</text>
</comment>
<dbReference type="InterPro" id="IPR052972">
    <property type="entry name" value="Sacsin_chaperone_reg"/>
</dbReference>
<dbReference type="Pfam" id="PF25794">
    <property type="entry name" value="SACS"/>
    <property type="match status" value="1"/>
</dbReference>
<dbReference type="SUPFAM" id="SSF55874">
    <property type="entry name" value="ATPase domain of HSP90 chaperone/DNA topoisomerase II/histidine kinase"/>
    <property type="match status" value="1"/>
</dbReference>
<sequence length="224" mass="25126">MSKELIQNADDAGATEVKFLFDSRDNAFGTSSLVNVGLSKFQGPALYVYNNALFKDQDWAGIESIMQGSKKKDPMAAGRFGVGFNSVYHVTDLPSVISDQHIAFLDPQETYFGAGETGRRYDISEPLIQQYRDQFSPYENVLGCKISSGMFDGTLFRLPLRKWPSKISIKPYTAGKINGLFESFHGGSAGNFTFSQKCRDHKYLRGLVGLRRRRNFSLCKSRRS</sequence>
<dbReference type="Proteomes" id="UP001163046">
    <property type="component" value="Unassembled WGS sequence"/>
</dbReference>
<dbReference type="InterPro" id="IPR036890">
    <property type="entry name" value="HATPase_C_sf"/>
</dbReference>
<accession>A0A9X0CLV9</accession>
<dbReference type="OrthoDB" id="5979513at2759"/>
<dbReference type="InterPro" id="IPR058210">
    <property type="entry name" value="SACS/Nov_dom"/>
</dbReference>
<evidence type="ECO:0000313" key="2">
    <source>
        <dbReference type="EMBL" id="KAJ7365397.1"/>
    </source>
</evidence>
<keyword evidence="3" id="KW-1185">Reference proteome</keyword>
<name>A0A9X0CLV9_9CNID</name>
<evidence type="ECO:0000259" key="1">
    <source>
        <dbReference type="Pfam" id="PF25794"/>
    </source>
</evidence>
<dbReference type="GO" id="GO:0030544">
    <property type="term" value="F:Hsp70 protein binding"/>
    <property type="evidence" value="ECO:0007669"/>
    <property type="project" value="TreeGrafter"/>
</dbReference>
<dbReference type="PANTHER" id="PTHR15600:SF42">
    <property type="entry name" value="SACSIN"/>
    <property type="match status" value="1"/>
</dbReference>
<dbReference type="EMBL" id="MU827303">
    <property type="protein sequence ID" value="KAJ7365397.1"/>
    <property type="molecule type" value="Genomic_DNA"/>
</dbReference>
<dbReference type="NCBIfam" id="NF047352">
    <property type="entry name" value="P_loop_sacsin"/>
    <property type="match status" value="1"/>
</dbReference>
<protein>
    <recommendedName>
        <fullName evidence="1">Sacsin/Nov domain-containing protein</fullName>
    </recommendedName>
</protein>
<evidence type="ECO:0000313" key="3">
    <source>
        <dbReference type="Proteomes" id="UP001163046"/>
    </source>
</evidence>
<feature type="domain" description="Sacsin/Nov" evidence="1">
    <location>
        <begin position="3"/>
        <end position="196"/>
    </location>
</feature>
<dbReference type="PANTHER" id="PTHR15600">
    <property type="entry name" value="SACSIN"/>
    <property type="match status" value="1"/>
</dbReference>
<gene>
    <name evidence="2" type="ORF">OS493_005504</name>
</gene>